<evidence type="ECO:0000313" key="4">
    <source>
        <dbReference type="EMBL" id="SVC93974.1"/>
    </source>
</evidence>
<evidence type="ECO:0000256" key="1">
    <source>
        <dbReference type="ARBA" id="ARBA00022679"/>
    </source>
</evidence>
<evidence type="ECO:0000259" key="3">
    <source>
        <dbReference type="Pfam" id="PF04413"/>
    </source>
</evidence>
<dbReference type="InterPro" id="IPR038107">
    <property type="entry name" value="Glycos_transf_N_sf"/>
</dbReference>
<reference evidence="4" key="1">
    <citation type="submission" date="2018-05" db="EMBL/GenBank/DDBJ databases">
        <authorList>
            <person name="Lanie J.A."/>
            <person name="Ng W.-L."/>
            <person name="Kazmierczak K.M."/>
            <person name="Andrzejewski T.M."/>
            <person name="Davidsen T.M."/>
            <person name="Wayne K.J."/>
            <person name="Tettelin H."/>
            <person name="Glass J.I."/>
            <person name="Rusch D."/>
            <person name="Podicherti R."/>
            <person name="Tsui H.-C.T."/>
            <person name="Winkler M.E."/>
        </authorList>
    </citation>
    <scope>NUCLEOTIDE SEQUENCE</scope>
</reference>
<protein>
    <recommendedName>
        <fullName evidence="3">3-deoxy-D-manno-octulosonic-acid transferase N-terminal domain-containing protein</fullName>
    </recommendedName>
</protein>
<organism evidence="4">
    <name type="scientific">marine metagenome</name>
    <dbReference type="NCBI Taxonomy" id="408172"/>
    <lineage>
        <taxon>unclassified sequences</taxon>
        <taxon>metagenomes</taxon>
        <taxon>ecological metagenomes</taxon>
    </lineage>
</organism>
<accession>A0A382R8C9</accession>
<feature type="non-terminal residue" evidence="4">
    <location>
        <position position="110"/>
    </location>
</feature>
<dbReference type="Pfam" id="PF04413">
    <property type="entry name" value="Glycos_transf_N"/>
    <property type="match status" value="1"/>
</dbReference>
<keyword evidence="2" id="KW-0812">Transmembrane</keyword>
<dbReference type="PANTHER" id="PTHR42755:SF1">
    <property type="entry name" value="3-DEOXY-D-MANNO-OCTULOSONIC ACID TRANSFERASE, MITOCHONDRIAL-RELATED"/>
    <property type="match status" value="1"/>
</dbReference>
<dbReference type="EMBL" id="UINC01119853">
    <property type="protein sequence ID" value="SVC93974.1"/>
    <property type="molecule type" value="Genomic_DNA"/>
</dbReference>
<gene>
    <name evidence="4" type="ORF">METZ01_LOCUS346828</name>
</gene>
<dbReference type="GO" id="GO:0009245">
    <property type="term" value="P:lipid A biosynthetic process"/>
    <property type="evidence" value="ECO:0007669"/>
    <property type="project" value="TreeGrafter"/>
</dbReference>
<keyword evidence="1" id="KW-0808">Transferase</keyword>
<dbReference type="Gene3D" id="3.40.50.11720">
    <property type="entry name" value="3-Deoxy-D-manno-octulosonic-acid transferase, N-terminal domain"/>
    <property type="match status" value="1"/>
</dbReference>
<keyword evidence="2" id="KW-1133">Transmembrane helix</keyword>
<evidence type="ECO:0000256" key="2">
    <source>
        <dbReference type="SAM" id="Phobius"/>
    </source>
</evidence>
<keyword evidence="2" id="KW-0472">Membrane</keyword>
<name>A0A382R8C9_9ZZZZ</name>
<dbReference type="InterPro" id="IPR039901">
    <property type="entry name" value="Kdotransferase"/>
</dbReference>
<dbReference type="InterPro" id="IPR007507">
    <property type="entry name" value="Glycos_transf_N"/>
</dbReference>
<dbReference type="GO" id="GO:0016740">
    <property type="term" value="F:transferase activity"/>
    <property type="evidence" value="ECO:0007669"/>
    <property type="project" value="UniProtKB-KW"/>
</dbReference>
<dbReference type="PANTHER" id="PTHR42755">
    <property type="entry name" value="3-DEOXY-MANNO-OCTULOSONATE CYTIDYLYLTRANSFERASE"/>
    <property type="match status" value="1"/>
</dbReference>
<proteinExistence type="predicted"/>
<dbReference type="AlphaFoldDB" id="A0A382R8C9"/>
<dbReference type="GO" id="GO:0005886">
    <property type="term" value="C:plasma membrane"/>
    <property type="evidence" value="ECO:0007669"/>
    <property type="project" value="TreeGrafter"/>
</dbReference>
<feature type="transmembrane region" description="Helical" evidence="2">
    <location>
        <begin position="16"/>
        <end position="41"/>
    </location>
</feature>
<sequence>MRRVKHAAYTPAKQTFMYLLFSLALCAYFIALLPVVGYHALRHGKSVGRLRDRFGRLSPDVNPDRQASIWVHAVSVGEVLAARSLVHHLKEIYPGHRLVVSTTTVTGQQV</sequence>
<feature type="domain" description="3-deoxy-D-manno-octulosonic-acid transferase N-terminal" evidence="3">
    <location>
        <begin position="49"/>
        <end position="109"/>
    </location>
</feature>